<dbReference type="Proteomes" id="UP000807342">
    <property type="component" value="Unassembled WGS sequence"/>
</dbReference>
<accession>A0A9P6C160</accession>
<dbReference type="EMBL" id="MU151327">
    <property type="protein sequence ID" value="KAF9445058.1"/>
    <property type="molecule type" value="Genomic_DNA"/>
</dbReference>
<dbReference type="OrthoDB" id="3223751at2759"/>
<dbReference type="SUPFAM" id="SSF54695">
    <property type="entry name" value="POZ domain"/>
    <property type="match status" value="2"/>
</dbReference>
<evidence type="ECO:0000259" key="1">
    <source>
        <dbReference type="PROSITE" id="PS50097"/>
    </source>
</evidence>
<comment type="caution">
    <text evidence="2">The sequence shown here is derived from an EMBL/GenBank/DDBJ whole genome shotgun (WGS) entry which is preliminary data.</text>
</comment>
<proteinExistence type="predicted"/>
<dbReference type="PANTHER" id="PTHR47022">
    <property type="entry name" value="BTB AND MATH DOMAIN-CONTAINING PROTEIN 36-RELATED"/>
    <property type="match status" value="1"/>
</dbReference>
<dbReference type="InterPro" id="IPR000210">
    <property type="entry name" value="BTB/POZ_dom"/>
</dbReference>
<reference evidence="2" key="1">
    <citation type="submission" date="2020-11" db="EMBL/GenBank/DDBJ databases">
        <authorList>
            <consortium name="DOE Joint Genome Institute"/>
            <person name="Ahrendt S."/>
            <person name="Riley R."/>
            <person name="Andreopoulos W."/>
            <person name="Labutti K."/>
            <person name="Pangilinan J."/>
            <person name="Ruiz-Duenas F.J."/>
            <person name="Barrasa J.M."/>
            <person name="Sanchez-Garcia M."/>
            <person name="Camarero S."/>
            <person name="Miyauchi S."/>
            <person name="Serrano A."/>
            <person name="Linde D."/>
            <person name="Babiker R."/>
            <person name="Drula E."/>
            <person name="Ayuso-Fernandez I."/>
            <person name="Pacheco R."/>
            <person name="Padilla G."/>
            <person name="Ferreira P."/>
            <person name="Barriuso J."/>
            <person name="Kellner H."/>
            <person name="Castanera R."/>
            <person name="Alfaro M."/>
            <person name="Ramirez L."/>
            <person name="Pisabarro A.G."/>
            <person name="Kuo A."/>
            <person name="Tritt A."/>
            <person name="Lipzen A."/>
            <person name="He G."/>
            <person name="Yan M."/>
            <person name="Ng V."/>
            <person name="Cullen D."/>
            <person name="Martin F."/>
            <person name="Rosso M.-N."/>
            <person name="Henrissat B."/>
            <person name="Hibbett D."/>
            <person name="Martinez A.T."/>
            <person name="Grigoriev I.V."/>
        </authorList>
    </citation>
    <scope>NUCLEOTIDE SEQUENCE</scope>
    <source>
        <strain evidence="2">MF-IS2</strain>
    </source>
</reference>
<dbReference type="InterPro" id="IPR011333">
    <property type="entry name" value="SKP1/BTB/POZ_sf"/>
</dbReference>
<organism evidence="2 3">
    <name type="scientific">Macrolepiota fuliginosa MF-IS2</name>
    <dbReference type="NCBI Taxonomy" id="1400762"/>
    <lineage>
        <taxon>Eukaryota</taxon>
        <taxon>Fungi</taxon>
        <taxon>Dikarya</taxon>
        <taxon>Basidiomycota</taxon>
        <taxon>Agaricomycotina</taxon>
        <taxon>Agaricomycetes</taxon>
        <taxon>Agaricomycetidae</taxon>
        <taxon>Agaricales</taxon>
        <taxon>Agaricineae</taxon>
        <taxon>Agaricaceae</taxon>
        <taxon>Macrolepiota</taxon>
    </lineage>
</organism>
<evidence type="ECO:0000313" key="3">
    <source>
        <dbReference type="Proteomes" id="UP000807342"/>
    </source>
</evidence>
<sequence length="468" mass="54016">MPQVTHKDIEYYVEPLIFSVENTLFRVPREYLAQESPVFLDMLALPQPVTDDEGVGSEGAVDAKPLVLPDTIAAPAFRALLQILYSFNDGCVDADFPKDDWINILELSRMWDMATVRKTAIKGLLPLLGDDAAHQWKLAKKYDIHDWVQPALEKLVRRNQPLTVKEFESLDQRTLLGVAAVRESCYPVFYDSDRQYGDFRYSENTTIGRWEIREGRGEISVDLESFNFNCPSPSLQHGINEIVTSEDDGPSKSGEFYFEKVVFKVEDRLYRVPNQPFAQHSQIFRRNFELRGFSKYDRHDPFVIEDATKDDFEHLLRFFFPPKSIGKREPTSDEWASILRLSARWSMLQVKELAIQKLENLNFGNIATKLRMAQELGVQQWFSPAMKTLITRGEPLNADEYNVLGQQHILQVLDLRERVHLRNKYYDSCNSYGNYNSYGTTPMIHIRSERGEVPIEGNDLTARLAPFL</sequence>
<dbReference type="SMART" id="SM00225">
    <property type="entry name" value="BTB"/>
    <property type="match status" value="2"/>
</dbReference>
<protein>
    <recommendedName>
        <fullName evidence="1">BTB domain-containing protein</fullName>
    </recommendedName>
</protein>
<dbReference type="CDD" id="cd18186">
    <property type="entry name" value="BTB_POZ_ZBTB_KLHL-like"/>
    <property type="match status" value="1"/>
</dbReference>
<dbReference type="Gene3D" id="3.30.710.10">
    <property type="entry name" value="Potassium Channel Kv1.1, Chain A"/>
    <property type="match status" value="2"/>
</dbReference>
<evidence type="ECO:0000313" key="2">
    <source>
        <dbReference type="EMBL" id="KAF9445058.1"/>
    </source>
</evidence>
<name>A0A9P6C160_9AGAR</name>
<keyword evidence="3" id="KW-1185">Reference proteome</keyword>
<gene>
    <name evidence="2" type="ORF">P691DRAFT_735574</name>
</gene>
<dbReference type="PROSITE" id="PS50097">
    <property type="entry name" value="BTB"/>
    <property type="match status" value="1"/>
</dbReference>
<dbReference type="PANTHER" id="PTHR47022:SF1">
    <property type="entry name" value="BTB AND MATH DOMAIN-CONTAINING PROTEIN 36-RELATED"/>
    <property type="match status" value="1"/>
</dbReference>
<dbReference type="AlphaFoldDB" id="A0A9P6C160"/>
<feature type="domain" description="BTB" evidence="1">
    <location>
        <begin position="14"/>
        <end position="86"/>
    </location>
</feature>